<reference evidence="1" key="2">
    <citation type="submission" date="2015-06" db="UniProtKB">
        <authorList>
            <consortium name="EnsemblProtists"/>
        </authorList>
    </citation>
    <scope>IDENTIFICATION</scope>
    <source>
        <strain evidence="1">Emoy2</strain>
    </source>
</reference>
<organism evidence="1 2">
    <name type="scientific">Hyaloperonospora arabidopsidis (strain Emoy2)</name>
    <name type="common">Downy mildew agent</name>
    <name type="synonym">Peronospora arabidopsidis</name>
    <dbReference type="NCBI Taxonomy" id="559515"/>
    <lineage>
        <taxon>Eukaryota</taxon>
        <taxon>Sar</taxon>
        <taxon>Stramenopiles</taxon>
        <taxon>Oomycota</taxon>
        <taxon>Peronosporomycetes</taxon>
        <taxon>Peronosporales</taxon>
        <taxon>Peronosporaceae</taxon>
        <taxon>Hyaloperonospora</taxon>
    </lineage>
</organism>
<dbReference type="VEuPathDB" id="FungiDB:HpaG803940"/>
<dbReference type="HOGENOM" id="CLU_2517386_0_0_1"/>
<name>M4BCC4_HYAAE</name>
<accession>M4BCC4</accession>
<dbReference type="InParanoid" id="M4BCC4"/>
<dbReference type="EnsemblProtists" id="HpaT803940">
    <property type="protein sequence ID" value="HpaP803940"/>
    <property type="gene ID" value="HpaG803940"/>
</dbReference>
<dbReference type="AlphaFoldDB" id="M4BCC4"/>
<proteinExistence type="predicted"/>
<sequence>MATAALVVDRNQRDFPSWKQVNRCVNNSVGISIPLTTLLSAMHLMVETLRCSKRSCHRINGLSSGLSVNIDRPSSTTNVSEDCSH</sequence>
<evidence type="ECO:0000313" key="2">
    <source>
        <dbReference type="Proteomes" id="UP000011713"/>
    </source>
</evidence>
<dbReference type="EMBL" id="JH598126">
    <property type="status" value="NOT_ANNOTATED_CDS"/>
    <property type="molecule type" value="Genomic_DNA"/>
</dbReference>
<protein>
    <submittedName>
        <fullName evidence="1">Uncharacterized protein</fullName>
    </submittedName>
</protein>
<keyword evidence="2" id="KW-1185">Reference proteome</keyword>
<dbReference type="Proteomes" id="UP000011713">
    <property type="component" value="Unassembled WGS sequence"/>
</dbReference>
<reference evidence="2" key="1">
    <citation type="journal article" date="2010" name="Science">
        <title>Signatures of adaptation to obligate biotrophy in the Hyaloperonospora arabidopsidis genome.</title>
        <authorList>
            <person name="Baxter L."/>
            <person name="Tripathy S."/>
            <person name="Ishaque N."/>
            <person name="Boot N."/>
            <person name="Cabral A."/>
            <person name="Kemen E."/>
            <person name="Thines M."/>
            <person name="Ah-Fong A."/>
            <person name="Anderson R."/>
            <person name="Badejoko W."/>
            <person name="Bittner-Eddy P."/>
            <person name="Boore J.L."/>
            <person name="Chibucos M.C."/>
            <person name="Coates M."/>
            <person name="Dehal P."/>
            <person name="Delehaunty K."/>
            <person name="Dong S."/>
            <person name="Downton P."/>
            <person name="Dumas B."/>
            <person name="Fabro G."/>
            <person name="Fronick C."/>
            <person name="Fuerstenberg S.I."/>
            <person name="Fulton L."/>
            <person name="Gaulin E."/>
            <person name="Govers F."/>
            <person name="Hughes L."/>
            <person name="Humphray S."/>
            <person name="Jiang R.H."/>
            <person name="Judelson H."/>
            <person name="Kamoun S."/>
            <person name="Kyung K."/>
            <person name="Meijer H."/>
            <person name="Minx P."/>
            <person name="Morris P."/>
            <person name="Nelson J."/>
            <person name="Phuntumart V."/>
            <person name="Qutob D."/>
            <person name="Rehmany A."/>
            <person name="Rougon-Cardoso A."/>
            <person name="Ryden P."/>
            <person name="Torto-Alalibo T."/>
            <person name="Studholme D."/>
            <person name="Wang Y."/>
            <person name="Win J."/>
            <person name="Wood J."/>
            <person name="Clifton S.W."/>
            <person name="Rogers J."/>
            <person name="Van den Ackerveken G."/>
            <person name="Jones J.D."/>
            <person name="McDowell J.M."/>
            <person name="Beynon J."/>
            <person name="Tyler B.M."/>
        </authorList>
    </citation>
    <scope>NUCLEOTIDE SEQUENCE [LARGE SCALE GENOMIC DNA]</scope>
    <source>
        <strain evidence="2">Emoy2</strain>
    </source>
</reference>
<evidence type="ECO:0000313" key="1">
    <source>
        <dbReference type="EnsemblProtists" id="HpaP803940"/>
    </source>
</evidence>